<organism evidence="2 3">
    <name type="scientific">Trueperella pyogenes</name>
    <dbReference type="NCBI Taxonomy" id="1661"/>
    <lineage>
        <taxon>Bacteria</taxon>
        <taxon>Bacillati</taxon>
        <taxon>Actinomycetota</taxon>
        <taxon>Actinomycetes</taxon>
        <taxon>Actinomycetales</taxon>
        <taxon>Actinomycetaceae</taxon>
        <taxon>Trueperella</taxon>
    </lineage>
</organism>
<name>A0A3S9QM43_9ACTO</name>
<evidence type="ECO:0000313" key="2">
    <source>
        <dbReference type="EMBL" id="AZR07023.1"/>
    </source>
</evidence>
<dbReference type="PANTHER" id="PTHR30595">
    <property type="entry name" value="GLPR-RELATED TRANSCRIPTIONAL REPRESSOR"/>
    <property type="match status" value="1"/>
</dbReference>
<dbReference type="InterPro" id="IPR038475">
    <property type="entry name" value="RecG_C_sf"/>
</dbReference>
<reference evidence="2 3" key="1">
    <citation type="submission" date="2018-11" db="EMBL/GenBank/DDBJ databases">
        <title>Multidrug-resistant genes are associated with an 42-kb island TGI1 carrying a complex class 1 integron in a Trueperella pyogenes.</title>
        <authorList>
            <person name="Dong W."/>
        </authorList>
    </citation>
    <scope>NUCLEOTIDE SEQUENCE [LARGE SCALE GENOMIC DNA]</scope>
    <source>
        <strain evidence="2 3">TP4</strain>
    </source>
</reference>
<dbReference type="Proteomes" id="UP000275951">
    <property type="component" value="Chromosome"/>
</dbReference>
<dbReference type="Pfam" id="PF04326">
    <property type="entry name" value="SLFN_AlbA_2"/>
    <property type="match status" value="1"/>
</dbReference>
<gene>
    <name evidence="2" type="ORF">EBQ10_06740</name>
</gene>
<dbReference type="RefSeq" id="WP_108726428.1">
    <property type="nucleotide sequence ID" value="NZ_CP029001.1"/>
</dbReference>
<dbReference type="AlphaFoldDB" id="A0A3S9QM43"/>
<dbReference type="PANTHER" id="PTHR30595:SF6">
    <property type="entry name" value="SCHLAFEN ALBA-2 DOMAIN-CONTAINING PROTEIN"/>
    <property type="match status" value="1"/>
</dbReference>
<dbReference type="InterPro" id="IPR007421">
    <property type="entry name" value="Schlafen_AlbA_2_dom"/>
</dbReference>
<evidence type="ECO:0000259" key="1">
    <source>
        <dbReference type="Pfam" id="PF04326"/>
    </source>
</evidence>
<protein>
    <submittedName>
        <fullName evidence="2">AAA family ATPase</fullName>
    </submittedName>
</protein>
<dbReference type="Gene3D" id="3.30.565.60">
    <property type="match status" value="1"/>
</dbReference>
<dbReference type="EMBL" id="CP033905">
    <property type="protein sequence ID" value="AZR07023.1"/>
    <property type="molecule type" value="Genomic_DNA"/>
</dbReference>
<dbReference type="InterPro" id="IPR038461">
    <property type="entry name" value="Schlafen_AlbA_2_dom_sf"/>
</dbReference>
<proteinExistence type="predicted"/>
<accession>A0A3S9QM43</accession>
<dbReference type="Pfam" id="PF13749">
    <property type="entry name" value="HATPase_c_4"/>
    <property type="match status" value="1"/>
</dbReference>
<dbReference type="Gene3D" id="6.10.10.130">
    <property type="match status" value="1"/>
</dbReference>
<evidence type="ECO:0000313" key="3">
    <source>
        <dbReference type="Proteomes" id="UP000275951"/>
    </source>
</evidence>
<sequence>MENTSPSQGLSAMSLPEVVSSALRAIVEQGMTADSQESQVLDFKEDPATAALGSMNPDSKLIEVLLKAVICMANGNDGDSFVVLGVKDKIAGVAALAGTERDAEWLRGKVYSGTKPGLDVGVEEFYVQGKRLLLIRIPRPLRVYSRTKGESWYREGSNCLVMTGEKRSRLDWERRNPDFTAKPANVGEADLDSGALEHAHQLLAAKRAAMGSMDVPDTNHGLVRELGLVDGNEKLLLAGEILLARPAGGKVAVRHLYYPLPGAEPRVRELNSSLVNLFGEVQLLIDSYASQEVARVDLGQGQEVPIPAFPRQAVDEVVSNALLHRDWVAAGAIVIKQTPRTLTVISPGGFPPSVSESNLLTTRSVPRNPTLMDAVRRLGLAEESSRGFDRMWVSMLASGRRAPVVKVSEFDVSVTLDAGNPDLQFVQGLATMAEAGVDIRQSVNALIVLRYLVDYPGVDWKVLTEKLQTNDLETRENVDWLVGNGIIEKVGDRFDEWTLTPKLRKLFNATNMGATRSEAEKWIRQHLAEGAALTAREISNQLNISTADVTKLLRGLRAEGVAMIDAEGPQRGSNTRWVARTRN</sequence>
<dbReference type="Gene3D" id="3.30.950.30">
    <property type="entry name" value="Schlafen, AAA domain"/>
    <property type="match status" value="1"/>
</dbReference>
<feature type="domain" description="Schlafen AlbA-2" evidence="1">
    <location>
        <begin position="37"/>
        <end position="162"/>
    </location>
</feature>